<feature type="transmembrane region" description="Helical" evidence="7">
    <location>
        <begin position="100"/>
        <end position="122"/>
    </location>
</feature>
<dbReference type="AlphaFoldDB" id="A0A6A6UTB1"/>
<keyword evidence="3 7" id="KW-1133">Transmembrane helix</keyword>
<dbReference type="PANTHER" id="PTHR33048">
    <property type="entry name" value="PTH11-LIKE INTEGRAL MEMBRANE PROTEIN (AFU_ORTHOLOGUE AFUA_5G11245)"/>
    <property type="match status" value="1"/>
</dbReference>
<dbReference type="OrthoDB" id="4682787at2759"/>
<feature type="transmembrane region" description="Helical" evidence="7">
    <location>
        <begin position="218"/>
        <end position="237"/>
    </location>
</feature>
<evidence type="ECO:0000256" key="2">
    <source>
        <dbReference type="ARBA" id="ARBA00022692"/>
    </source>
</evidence>
<feature type="transmembrane region" description="Helical" evidence="7">
    <location>
        <begin position="56"/>
        <end position="80"/>
    </location>
</feature>
<feature type="domain" description="Rhodopsin" evidence="8">
    <location>
        <begin position="40"/>
        <end position="284"/>
    </location>
</feature>
<proteinExistence type="inferred from homology"/>
<keyword evidence="10" id="KW-1185">Reference proteome</keyword>
<dbReference type="InterPro" id="IPR049326">
    <property type="entry name" value="Rhodopsin_dom_fungi"/>
</dbReference>
<name>A0A6A6UTB1_9PEZI</name>
<feature type="transmembrane region" description="Helical" evidence="7">
    <location>
        <begin position="178"/>
        <end position="206"/>
    </location>
</feature>
<dbReference type="GO" id="GO:0016020">
    <property type="term" value="C:membrane"/>
    <property type="evidence" value="ECO:0007669"/>
    <property type="project" value="UniProtKB-SubCell"/>
</dbReference>
<evidence type="ECO:0000313" key="10">
    <source>
        <dbReference type="Proteomes" id="UP000799302"/>
    </source>
</evidence>
<feature type="transmembrane region" description="Helical" evidence="7">
    <location>
        <begin position="129"/>
        <end position="150"/>
    </location>
</feature>
<feature type="transmembrane region" description="Helical" evidence="7">
    <location>
        <begin position="26"/>
        <end position="44"/>
    </location>
</feature>
<sequence length="381" mass="42713">MSTASLGSSFLTPSNLSPLDITANKIILALLFPAWFCVLLRLYIRWKYAKFGLDDYLMVAAVCAYTATTGCMIQLVYLILSGRALTKFQSLSDFYCVGSILVFLTVLLVKLALGVFFLRLLIQKWSRAVVYMTMILSTVVCLTAVLVSFITCGSPRHAVYFTFTGICKGRPHISRIAFSWFIIFLPSYVNLAVDVVLSILPIPMLLQTTLDRRQKITVSLFLGFSTIGCVSSVLKVINVEKRNFTSTSIGDLSKTLTLFIVYTSLEIFAYIVGGCLATYRPLLNIWARKIGRHYGTARSHYRTDSSNLHSTIGSPKSRSTCNTDKPGPDSPGRWRANSLQTDEPKPPQEGNDEEFDRFINANQHTRRLTLERLDQNEDDMV</sequence>
<evidence type="ECO:0000313" key="9">
    <source>
        <dbReference type="EMBL" id="KAF2674661.1"/>
    </source>
</evidence>
<comment type="subcellular location">
    <subcellularLocation>
        <location evidence="1">Membrane</location>
        <topology evidence="1">Multi-pass membrane protein</topology>
    </subcellularLocation>
</comment>
<organism evidence="9 10">
    <name type="scientific">Microthyrium microscopicum</name>
    <dbReference type="NCBI Taxonomy" id="703497"/>
    <lineage>
        <taxon>Eukaryota</taxon>
        <taxon>Fungi</taxon>
        <taxon>Dikarya</taxon>
        <taxon>Ascomycota</taxon>
        <taxon>Pezizomycotina</taxon>
        <taxon>Dothideomycetes</taxon>
        <taxon>Dothideomycetes incertae sedis</taxon>
        <taxon>Microthyriales</taxon>
        <taxon>Microthyriaceae</taxon>
        <taxon>Microthyrium</taxon>
    </lineage>
</organism>
<evidence type="ECO:0000256" key="3">
    <source>
        <dbReference type="ARBA" id="ARBA00022989"/>
    </source>
</evidence>
<evidence type="ECO:0000256" key="4">
    <source>
        <dbReference type="ARBA" id="ARBA00023136"/>
    </source>
</evidence>
<dbReference type="EMBL" id="MU004230">
    <property type="protein sequence ID" value="KAF2674661.1"/>
    <property type="molecule type" value="Genomic_DNA"/>
</dbReference>
<dbReference type="PANTHER" id="PTHR33048:SF47">
    <property type="entry name" value="INTEGRAL MEMBRANE PROTEIN-RELATED"/>
    <property type="match status" value="1"/>
</dbReference>
<dbReference type="InterPro" id="IPR052337">
    <property type="entry name" value="SAT4-like"/>
</dbReference>
<gene>
    <name evidence="9" type="ORF">BT63DRAFT_419945</name>
</gene>
<feature type="transmembrane region" description="Helical" evidence="7">
    <location>
        <begin position="257"/>
        <end position="279"/>
    </location>
</feature>
<feature type="compositionally biased region" description="Polar residues" evidence="6">
    <location>
        <begin position="304"/>
        <end position="323"/>
    </location>
</feature>
<evidence type="ECO:0000256" key="7">
    <source>
        <dbReference type="SAM" id="Phobius"/>
    </source>
</evidence>
<evidence type="ECO:0000256" key="6">
    <source>
        <dbReference type="SAM" id="MobiDB-lite"/>
    </source>
</evidence>
<reference evidence="9" key="1">
    <citation type="journal article" date="2020" name="Stud. Mycol.">
        <title>101 Dothideomycetes genomes: a test case for predicting lifestyles and emergence of pathogens.</title>
        <authorList>
            <person name="Haridas S."/>
            <person name="Albert R."/>
            <person name="Binder M."/>
            <person name="Bloem J."/>
            <person name="Labutti K."/>
            <person name="Salamov A."/>
            <person name="Andreopoulos B."/>
            <person name="Baker S."/>
            <person name="Barry K."/>
            <person name="Bills G."/>
            <person name="Bluhm B."/>
            <person name="Cannon C."/>
            <person name="Castanera R."/>
            <person name="Culley D."/>
            <person name="Daum C."/>
            <person name="Ezra D."/>
            <person name="Gonzalez J."/>
            <person name="Henrissat B."/>
            <person name="Kuo A."/>
            <person name="Liang C."/>
            <person name="Lipzen A."/>
            <person name="Lutzoni F."/>
            <person name="Magnuson J."/>
            <person name="Mondo S."/>
            <person name="Nolan M."/>
            <person name="Ohm R."/>
            <person name="Pangilinan J."/>
            <person name="Park H.-J."/>
            <person name="Ramirez L."/>
            <person name="Alfaro M."/>
            <person name="Sun H."/>
            <person name="Tritt A."/>
            <person name="Yoshinaga Y."/>
            <person name="Zwiers L.-H."/>
            <person name="Turgeon B."/>
            <person name="Goodwin S."/>
            <person name="Spatafora J."/>
            <person name="Crous P."/>
            <person name="Grigoriev I."/>
        </authorList>
    </citation>
    <scope>NUCLEOTIDE SEQUENCE</scope>
    <source>
        <strain evidence="9">CBS 115976</strain>
    </source>
</reference>
<evidence type="ECO:0000259" key="8">
    <source>
        <dbReference type="Pfam" id="PF20684"/>
    </source>
</evidence>
<comment type="similarity">
    <text evidence="5">Belongs to the SAT4 family.</text>
</comment>
<keyword evidence="4 7" id="KW-0472">Membrane</keyword>
<dbReference type="Pfam" id="PF20684">
    <property type="entry name" value="Fung_rhodopsin"/>
    <property type="match status" value="1"/>
</dbReference>
<feature type="region of interest" description="Disordered" evidence="6">
    <location>
        <begin position="303"/>
        <end position="354"/>
    </location>
</feature>
<evidence type="ECO:0000256" key="1">
    <source>
        <dbReference type="ARBA" id="ARBA00004141"/>
    </source>
</evidence>
<accession>A0A6A6UTB1</accession>
<protein>
    <recommendedName>
        <fullName evidence="8">Rhodopsin domain-containing protein</fullName>
    </recommendedName>
</protein>
<evidence type="ECO:0000256" key="5">
    <source>
        <dbReference type="ARBA" id="ARBA00038359"/>
    </source>
</evidence>
<keyword evidence="2 7" id="KW-0812">Transmembrane</keyword>
<dbReference type="Proteomes" id="UP000799302">
    <property type="component" value="Unassembled WGS sequence"/>
</dbReference>